<dbReference type="EMBL" id="BAAANH010000006">
    <property type="protein sequence ID" value="GAA1767732.1"/>
    <property type="molecule type" value="Genomic_DNA"/>
</dbReference>
<evidence type="ECO:0008006" key="3">
    <source>
        <dbReference type="Google" id="ProtNLM"/>
    </source>
</evidence>
<name>A0ABN2KW02_9MICO</name>
<organism evidence="1 2">
    <name type="scientific">Agromyces humatus</name>
    <dbReference type="NCBI Taxonomy" id="279573"/>
    <lineage>
        <taxon>Bacteria</taxon>
        <taxon>Bacillati</taxon>
        <taxon>Actinomycetota</taxon>
        <taxon>Actinomycetes</taxon>
        <taxon>Micrococcales</taxon>
        <taxon>Microbacteriaceae</taxon>
        <taxon>Agromyces</taxon>
    </lineage>
</organism>
<evidence type="ECO:0000313" key="1">
    <source>
        <dbReference type="EMBL" id="GAA1767732.1"/>
    </source>
</evidence>
<reference evidence="1 2" key="1">
    <citation type="journal article" date="2019" name="Int. J. Syst. Evol. Microbiol.">
        <title>The Global Catalogue of Microorganisms (GCM) 10K type strain sequencing project: providing services to taxonomists for standard genome sequencing and annotation.</title>
        <authorList>
            <consortium name="The Broad Institute Genomics Platform"/>
            <consortium name="The Broad Institute Genome Sequencing Center for Infectious Disease"/>
            <person name="Wu L."/>
            <person name="Ma J."/>
        </authorList>
    </citation>
    <scope>NUCLEOTIDE SEQUENCE [LARGE SCALE GENOMIC DNA]</scope>
    <source>
        <strain evidence="1 2">JCM 14319</strain>
    </source>
</reference>
<accession>A0ABN2KW02</accession>
<evidence type="ECO:0000313" key="2">
    <source>
        <dbReference type="Proteomes" id="UP001500506"/>
    </source>
</evidence>
<protein>
    <recommendedName>
        <fullName evidence="3">ArsR family transcriptional regulator</fullName>
    </recommendedName>
</protein>
<proteinExistence type="predicted"/>
<comment type="caution">
    <text evidence="1">The sequence shown here is derived from an EMBL/GenBank/DDBJ whole genome shotgun (WGS) entry which is preliminary data.</text>
</comment>
<sequence>MNAYHEALTAFRGGDVEPIIEQMSVASDDAIRNAKILIGQLREITAGWREKAKSRAGSQLEQVLAYAARQPVFTAATAADALGIAAPNVYPHLRRLAELGIFNQKAEYRLGQVWRADEVLAALDQFVERAGRRGNAT</sequence>
<gene>
    <name evidence="1" type="ORF">GCM10009747_30550</name>
</gene>
<keyword evidence="2" id="KW-1185">Reference proteome</keyword>
<dbReference type="Proteomes" id="UP001500506">
    <property type="component" value="Unassembled WGS sequence"/>
</dbReference>